<evidence type="ECO:0000256" key="12">
    <source>
        <dbReference type="ARBA" id="ARBA00047318"/>
    </source>
</evidence>
<accession>A0A921LPV7</accession>
<dbReference type="GO" id="GO:0005829">
    <property type="term" value="C:cytosol"/>
    <property type="evidence" value="ECO:0007669"/>
    <property type="project" value="TreeGrafter"/>
</dbReference>
<protein>
    <recommendedName>
        <fullName evidence="4 14">3-oxoacyl-[acyl-carrier-protein] synthase 2</fullName>
        <ecNumber evidence="3 14">2.3.1.179</ecNumber>
    </recommendedName>
</protein>
<dbReference type="InterPro" id="IPR020841">
    <property type="entry name" value="PKS_Beta-ketoAc_synthase_dom"/>
</dbReference>
<dbReference type="PANTHER" id="PTHR11712:SF336">
    <property type="entry name" value="3-OXOACYL-[ACYL-CARRIER-PROTEIN] SYNTHASE, MITOCHONDRIAL"/>
    <property type="match status" value="1"/>
</dbReference>
<evidence type="ECO:0000256" key="10">
    <source>
        <dbReference type="ARBA" id="ARBA00023315"/>
    </source>
</evidence>
<dbReference type="InterPro" id="IPR000794">
    <property type="entry name" value="Beta-ketoacyl_synthase"/>
</dbReference>
<dbReference type="NCBIfam" id="TIGR03150">
    <property type="entry name" value="fabF"/>
    <property type="match status" value="1"/>
</dbReference>
<dbReference type="PANTHER" id="PTHR11712">
    <property type="entry name" value="POLYKETIDE SYNTHASE-RELATED"/>
    <property type="match status" value="1"/>
</dbReference>
<evidence type="ECO:0000259" key="17">
    <source>
        <dbReference type="PROSITE" id="PS52004"/>
    </source>
</evidence>
<dbReference type="InterPro" id="IPR014030">
    <property type="entry name" value="Ketoacyl_synth_N"/>
</dbReference>
<evidence type="ECO:0000256" key="8">
    <source>
        <dbReference type="ARBA" id="ARBA00023098"/>
    </source>
</evidence>
<comment type="catalytic activity">
    <reaction evidence="13 14">
        <text>a fatty acyl-[ACP] + malonyl-[ACP] + H(+) = a 3-oxoacyl-[ACP] + holo-[ACP] + CO2</text>
        <dbReference type="Rhea" id="RHEA:22836"/>
        <dbReference type="Rhea" id="RHEA-COMP:9623"/>
        <dbReference type="Rhea" id="RHEA-COMP:9685"/>
        <dbReference type="Rhea" id="RHEA-COMP:9916"/>
        <dbReference type="Rhea" id="RHEA-COMP:14125"/>
        <dbReference type="ChEBI" id="CHEBI:15378"/>
        <dbReference type="ChEBI" id="CHEBI:16526"/>
        <dbReference type="ChEBI" id="CHEBI:64479"/>
        <dbReference type="ChEBI" id="CHEBI:78449"/>
        <dbReference type="ChEBI" id="CHEBI:78776"/>
        <dbReference type="ChEBI" id="CHEBI:138651"/>
    </reaction>
</comment>
<evidence type="ECO:0000256" key="11">
    <source>
        <dbReference type="ARBA" id="ARBA00024006"/>
    </source>
</evidence>
<organism evidence="18 19">
    <name type="scientific">Subdoligranulum variabile</name>
    <dbReference type="NCBI Taxonomy" id="214851"/>
    <lineage>
        <taxon>Bacteria</taxon>
        <taxon>Bacillati</taxon>
        <taxon>Bacillota</taxon>
        <taxon>Clostridia</taxon>
        <taxon>Eubacteriales</taxon>
        <taxon>Oscillospiraceae</taxon>
        <taxon>Subdoligranulum</taxon>
    </lineage>
</organism>
<dbReference type="NCBIfam" id="NF005589">
    <property type="entry name" value="PRK07314.1"/>
    <property type="match status" value="1"/>
</dbReference>
<sequence>MEKRRVVITGLGTVNPTGNTVAESWAAVRRGECGIGPITHYDTTNSKVKLAAEVKDFDPSVRVDKREARKMARFTQFAVAAAAEAVEDSGLDLENTDTSRFATIISSGIGGLPTIEDEHAKGEAKGFDRVSPFFVPMSIANMAAGQVAIRFGLKGMCTSPVTACAGGTNAIGDAFHRIRDGYEDLALCGGAESCISPLGVGGFTSMKALNTTEDPARASIPFDAERGGFVIGEGAGILVLEELEHAQARGAKIYAEVVGYGSNCDAYHFTAPAPGGTGGAACMRLALEDAQLTPDKIGYINAHGTSTHLNDSCETAAIKSVFGDHAYELCVSSTKSMTGHLLGAAGGVEGVFTALALHDGYLPATIGLQVPDPECDLNYLPNQGVEQQVEYALSDSLGFGGHNACVIFKRWEG</sequence>
<evidence type="ECO:0000256" key="9">
    <source>
        <dbReference type="ARBA" id="ARBA00023160"/>
    </source>
</evidence>
<dbReference type="AlphaFoldDB" id="A0A921LPV7"/>
<dbReference type="Proteomes" id="UP000782880">
    <property type="component" value="Unassembled WGS sequence"/>
</dbReference>
<gene>
    <name evidence="18" type="primary">fabF</name>
    <name evidence="18" type="ORF">K8V20_01365</name>
</gene>
<proteinExistence type="inferred from homology"/>
<evidence type="ECO:0000256" key="3">
    <source>
        <dbReference type="ARBA" id="ARBA00012356"/>
    </source>
</evidence>
<dbReference type="GO" id="GO:0004315">
    <property type="term" value="F:3-oxoacyl-[acyl-carrier-protein] synthase activity"/>
    <property type="evidence" value="ECO:0007669"/>
    <property type="project" value="UniProtKB-UniRule"/>
</dbReference>
<dbReference type="SUPFAM" id="SSF53901">
    <property type="entry name" value="Thiolase-like"/>
    <property type="match status" value="2"/>
</dbReference>
<comment type="catalytic activity">
    <reaction evidence="12 14">
        <text>(9Z)-hexadecenoyl-[ACP] + malonyl-[ACP] + H(+) = 3-oxo-(11Z)-octadecenoyl-[ACP] + holo-[ACP] + CO2</text>
        <dbReference type="Rhea" id="RHEA:55040"/>
        <dbReference type="Rhea" id="RHEA-COMP:9623"/>
        <dbReference type="Rhea" id="RHEA-COMP:9685"/>
        <dbReference type="Rhea" id="RHEA-COMP:10800"/>
        <dbReference type="Rhea" id="RHEA-COMP:14074"/>
        <dbReference type="ChEBI" id="CHEBI:15378"/>
        <dbReference type="ChEBI" id="CHEBI:16526"/>
        <dbReference type="ChEBI" id="CHEBI:64479"/>
        <dbReference type="ChEBI" id="CHEBI:78449"/>
        <dbReference type="ChEBI" id="CHEBI:83989"/>
        <dbReference type="ChEBI" id="CHEBI:138538"/>
        <dbReference type="EC" id="2.3.1.179"/>
    </reaction>
</comment>
<keyword evidence="6 14" id="KW-0808">Transferase</keyword>
<evidence type="ECO:0000313" key="19">
    <source>
        <dbReference type="Proteomes" id="UP000782880"/>
    </source>
</evidence>
<dbReference type="PROSITE" id="PS52004">
    <property type="entry name" value="KS3_2"/>
    <property type="match status" value="1"/>
</dbReference>
<dbReference type="EC" id="2.3.1.179" evidence="3 14"/>
<dbReference type="PIRSF" id="PIRSF000447">
    <property type="entry name" value="KAS_II"/>
    <property type="match status" value="1"/>
</dbReference>
<feature type="domain" description="Ketosynthase family 3 (KS3)" evidence="17">
    <location>
        <begin position="3"/>
        <end position="410"/>
    </location>
</feature>
<evidence type="ECO:0000256" key="1">
    <source>
        <dbReference type="ARBA" id="ARBA00005194"/>
    </source>
</evidence>
<reference evidence="18" key="2">
    <citation type="submission" date="2021-09" db="EMBL/GenBank/DDBJ databases">
        <authorList>
            <person name="Gilroy R."/>
        </authorList>
    </citation>
    <scope>NUCLEOTIDE SEQUENCE</scope>
    <source>
        <strain evidence="18">ChiBcec21-2208</strain>
    </source>
</reference>
<feature type="active site" description="For beta-ketoacyl synthase activity" evidence="15">
    <location>
        <position position="164"/>
    </location>
</feature>
<comment type="similarity">
    <text evidence="2 14 16">Belongs to the thiolase-like superfamily. Beta-ketoacyl-ACP synthases family.</text>
</comment>
<dbReference type="EMBL" id="DYVE01000042">
    <property type="protein sequence ID" value="HJG27283.1"/>
    <property type="molecule type" value="Genomic_DNA"/>
</dbReference>
<evidence type="ECO:0000256" key="16">
    <source>
        <dbReference type="RuleBase" id="RU003694"/>
    </source>
</evidence>
<dbReference type="FunFam" id="3.40.47.10:FF:000009">
    <property type="entry name" value="3-oxoacyl-[acyl-carrier-protein] synthase 2"/>
    <property type="match status" value="1"/>
</dbReference>
<keyword evidence="5 14" id="KW-0444">Lipid biosynthesis</keyword>
<dbReference type="InterPro" id="IPR014031">
    <property type="entry name" value="Ketoacyl_synth_C"/>
</dbReference>
<keyword evidence="8" id="KW-0443">Lipid metabolism</keyword>
<keyword evidence="7" id="KW-0276">Fatty acid metabolism</keyword>
<dbReference type="InterPro" id="IPR016039">
    <property type="entry name" value="Thiolase-like"/>
</dbReference>
<dbReference type="SMART" id="SM00825">
    <property type="entry name" value="PKS_KS"/>
    <property type="match status" value="1"/>
</dbReference>
<keyword evidence="9 14" id="KW-0275">Fatty acid biosynthesis</keyword>
<evidence type="ECO:0000256" key="14">
    <source>
        <dbReference type="PIRNR" id="PIRNR000447"/>
    </source>
</evidence>
<evidence type="ECO:0000256" key="4">
    <source>
        <dbReference type="ARBA" id="ARBA00014657"/>
    </source>
</evidence>
<evidence type="ECO:0000256" key="15">
    <source>
        <dbReference type="PIRSR" id="PIRSR000447-1"/>
    </source>
</evidence>
<comment type="pathway">
    <text evidence="1 14">Lipid metabolism; fatty acid biosynthesis.</text>
</comment>
<dbReference type="GO" id="GO:0006633">
    <property type="term" value="P:fatty acid biosynthetic process"/>
    <property type="evidence" value="ECO:0007669"/>
    <property type="project" value="UniProtKB-UniRule"/>
</dbReference>
<name>A0A921LPV7_9FIRM</name>
<evidence type="ECO:0000256" key="2">
    <source>
        <dbReference type="ARBA" id="ARBA00008467"/>
    </source>
</evidence>
<evidence type="ECO:0000256" key="7">
    <source>
        <dbReference type="ARBA" id="ARBA00022832"/>
    </source>
</evidence>
<comment type="caution">
    <text evidence="18">The sequence shown here is derived from an EMBL/GenBank/DDBJ whole genome shotgun (WGS) entry which is preliminary data.</text>
</comment>
<dbReference type="Pfam" id="PF02801">
    <property type="entry name" value="Ketoacyl-synt_C"/>
    <property type="match status" value="1"/>
</dbReference>
<reference evidence="18" key="1">
    <citation type="journal article" date="2021" name="PeerJ">
        <title>Extensive microbial diversity within the chicken gut microbiome revealed by metagenomics and culture.</title>
        <authorList>
            <person name="Gilroy R."/>
            <person name="Ravi A."/>
            <person name="Getino M."/>
            <person name="Pursley I."/>
            <person name="Horton D.L."/>
            <person name="Alikhan N.F."/>
            <person name="Baker D."/>
            <person name="Gharbi K."/>
            <person name="Hall N."/>
            <person name="Watson M."/>
            <person name="Adriaenssens E.M."/>
            <person name="Foster-Nyarko E."/>
            <person name="Jarju S."/>
            <person name="Secka A."/>
            <person name="Antonio M."/>
            <person name="Oren A."/>
            <person name="Chaudhuri R.R."/>
            <person name="La Ragione R."/>
            <person name="Hildebrand F."/>
            <person name="Pallen M.J."/>
        </authorList>
    </citation>
    <scope>NUCLEOTIDE SEQUENCE</scope>
    <source>
        <strain evidence="18">ChiBcec21-2208</strain>
    </source>
</reference>
<dbReference type="Pfam" id="PF00109">
    <property type="entry name" value="ketoacyl-synt"/>
    <property type="match status" value="1"/>
</dbReference>
<dbReference type="CDD" id="cd00834">
    <property type="entry name" value="KAS_I_II"/>
    <property type="match status" value="1"/>
</dbReference>
<dbReference type="InterPro" id="IPR017568">
    <property type="entry name" value="3-oxoacyl-ACP_synth-2"/>
</dbReference>
<evidence type="ECO:0000256" key="5">
    <source>
        <dbReference type="ARBA" id="ARBA00022516"/>
    </source>
</evidence>
<evidence type="ECO:0000313" key="18">
    <source>
        <dbReference type="EMBL" id="HJG27283.1"/>
    </source>
</evidence>
<comment type="function">
    <text evidence="11 14">Involved in the type II fatty acid elongation cycle. Catalyzes the elongation of a wide range of acyl-ACP by the addition of two carbons from malonyl-ACP to an acyl acceptor. Can efficiently catalyze the conversion of palmitoleoyl-ACP (cis-hexadec-9-enoyl-ACP) to cis-vaccenoyl-ACP (cis-octadec-11-enoyl-ACP), an essential step in the thermal regulation of fatty acid composition.</text>
</comment>
<evidence type="ECO:0000256" key="13">
    <source>
        <dbReference type="ARBA" id="ARBA00047659"/>
    </source>
</evidence>
<keyword evidence="10 14" id="KW-0012">Acyltransferase</keyword>
<dbReference type="Gene3D" id="3.40.47.10">
    <property type="match status" value="1"/>
</dbReference>
<evidence type="ECO:0000256" key="6">
    <source>
        <dbReference type="ARBA" id="ARBA00022679"/>
    </source>
</evidence>